<evidence type="ECO:0000313" key="2">
    <source>
        <dbReference type="EMBL" id="MDO5457516.1"/>
    </source>
</evidence>
<comment type="caution">
    <text evidence="2">The sequence shown here is derived from an EMBL/GenBank/DDBJ whole genome shotgun (WGS) entry which is preliminary data.</text>
</comment>
<name>A0AA43ZS47_9LACT</name>
<dbReference type="Pfam" id="PF04070">
    <property type="entry name" value="DUF378"/>
    <property type="match status" value="1"/>
</dbReference>
<keyword evidence="1" id="KW-0812">Transmembrane</keyword>
<dbReference type="EMBL" id="JAUNQW010000013">
    <property type="protein sequence ID" value="MDO5457516.1"/>
    <property type="molecule type" value="Genomic_DNA"/>
</dbReference>
<dbReference type="InterPro" id="IPR007211">
    <property type="entry name" value="DUF378"/>
</dbReference>
<proteinExistence type="predicted"/>
<sequence length="70" mass="7934">MKLLDRSALTLTIIGALNWLLIGIFDFNVVTAIFGEGTGSDIIYIIIGICALWTIKYFSYTPDRSYKRRT</sequence>
<evidence type="ECO:0000313" key="3">
    <source>
        <dbReference type="Proteomes" id="UP001171751"/>
    </source>
</evidence>
<dbReference type="PANTHER" id="PTHR37304">
    <property type="entry name" value="MEMBRANE PROTEIN-RELATED"/>
    <property type="match status" value="1"/>
</dbReference>
<dbReference type="AlphaFoldDB" id="A0AA43ZS47"/>
<gene>
    <name evidence="2" type="ORF">Q4F26_04145</name>
</gene>
<keyword evidence="1" id="KW-1133">Transmembrane helix</keyword>
<dbReference type="PANTHER" id="PTHR37304:SF1">
    <property type="entry name" value="MEMBRANE PROTEIN"/>
    <property type="match status" value="1"/>
</dbReference>
<accession>A0AA43ZS47</accession>
<keyword evidence="3" id="KW-1185">Reference proteome</keyword>
<reference evidence="2" key="1">
    <citation type="submission" date="2023-07" db="EMBL/GenBank/DDBJ databases">
        <title>Between Cages and Wild: Unraveling the Impact of Captivity on Animal Microbiomes and Antimicrobial Resistance.</title>
        <authorList>
            <person name="Schmartz G.P."/>
            <person name="Rehner J."/>
            <person name="Schuff M.J."/>
            <person name="Becker S.L."/>
            <person name="Kravczyk M."/>
            <person name="Gurevich A."/>
            <person name="Francke R."/>
            <person name="Mueller R."/>
            <person name="Keller V."/>
            <person name="Keller A."/>
        </authorList>
    </citation>
    <scope>NUCLEOTIDE SEQUENCE</scope>
    <source>
        <strain evidence="2">S39M_St_73</strain>
    </source>
</reference>
<organism evidence="2 3">
    <name type="scientific">Atopococcus tabaci</name>
    <dbReference type="NCBI Taxonomy" id="269774"/>
    <lineage>
        <taxon>Bacteria</taxon>
        <taxon>Bacillati</taxon>
        <taxon>Bacillota</taxon>
        <taxon>Bacilli</taxon>
        <taxon>Lactobacillales</taxon>
        <taxon>Carnobacteriaceae</taxon>
        <taxon>Atopococcus</taxon>
    </lineage>
</organism>
<feature type="transmembrane region" description="Helical" evidence="1">
    <location>
        <begin position="42"/>
        <end position="60"/>
    </location>
</feature>
<protein>
    <submittedName>
        <fullName evidence="2">DUF378 domain-containing protein</fullName>
    </submittedName>
</protein>
<keyword evidence="1" id="KW-0472">Membrane</keyword>
<dbReference type="Proteomes" id="UP001171751">
    <property type="component" value="Unassembled WGS sequence"/>
</dbReference>
<feature type="transmembrane region" description="Helical" evidence="1">
    <location>
        <begin position="7"/>
        <end position="30"/>
    </location>
</feature>
<evidence type="ECO:0000256" key="1">
    <source>
        <dbReference type="SAM" id="Phobius"/>
    </source>
</evidence>